<protein>
    <recommendedName>
        <fullName evidence="2">site-specific DNA-methyltransferase (adenine-specific)</fullName>
        <ecNumber evidence="2">2.1.1.72</ecNumber>
    </recommendedName>
</protein>
<gene>
    <name evidence="9" type="ORF">DYE49_11450</name>
    <name evidence="8" type="ORF">HNP77_001435</name>
</gene>
<evidence type="ECO:0000256" key="1">
    <source>
        <dbReference type="ARBA" id="ARBA00006594"/>
    </source>
</evidence>
<dbReference type="EMBL" id="CP031517">
    <property type="protein sequence ID" value="QOS41027.1"/>
    <property type="molecule type" value="Genomic_DNA"/>
</dbReference>
<dbReference type="RefSeq" id="WP_184652499.1">
    <property type="nucleotide sequence ID" value="NZ_JACHFR010000002.1"/>
</dbReference>
<evidence type="ECO:0000313" key="9">
    <source>
        <dbReference type="EMBL" id="QOS41027.1"/>
    </source>
</evidence>
<sequence>MEHLHMHSLNKIDENISKIANLFPNCVTEAKNDNGEIVHKIDFDMLKQELSSVLVEEREERYQFTWPDKKQAILTANAPINKTLRPCREESVDFDTTENLYIEGDNLEALKLLQETYLGRIKMIYIDPPYNTGSDFIYNDNFDEAVDEYTDKNGDYDVNGNQLVKNLETEGRFHTKWLNMMYPRLKIARDLLKDDGGIICIQIDDNEYANLKKICDEIFNISNFVTTIVVKMSEPTGVKMSHAKTRIPKLKEYILVYKKGDIKLNSVRVPKEKWDNEYKTYLTNITQEELDFVKSIRDNEDRTDKEIQEVDEILKKISFVPITTIYNENNIITDDDKLNFNYSNSWRIIRTVSMSGGAKEIADEKKKQMKQTFFNIVTPEKKMYFIKGDYSSDVESPRIKILFADDYLTFNPCDFYYDIKTTGLDNEGYVPFRNGKKPIKLLTRLIKLFTNDNDIVMDFFSGSCSTGHSVMQFCNEENSKRPFIMVQLQEDIDSQLTKVDKETKKDLIKINAFLDKYGKPHYITEVGKQRLRLAGNDINNNNVDKGFRVLKIDSTNMEDVYYTPDHIDPNDLFKNNIKSDRTGEDLLFQTMLDLGIMLSSKIETKKINGKEVFCVEGNYLMACFDDTVDEATITEIAKEKPYYFVMRAPANSKDGDSLITNFEQIFTTYSPDTVRKIL</sequence>
<organism evidence="8 10">
    <name type="scientific">Treponema rectale</name>
    <dbReference type="NCBI Taxonomy" id="744512"/>
    <lineage>
        <taxon>Bacteria</taxon>
        <taxon>Pseudomonadati</taxon>
        <taxon>Spirochaetota</taxon>
        <taxon>Spirochaetia</taxon>
        <taxon>Spirochaetales</taxon>
        <taxon>Treponemataceae</taxon>
        <taxon>Treponema</taxon>
    </lineage>
</organism>
<proteinExistence type="inferred from homology"/>
<reference evidence="9 11" key="1">
    <citation type="submission" date="2018-08" db="EMBL/GenBank/DDBJ databases">
        <title>The first complete genome of Treponema rectale (CHPAT), a commensal spirochete of the bovine rectum.</title>
        <authorList>
            <person name="Staton G.J."/>
            <person name="Clegg S.R."/>
            <person name="Carter S.D."/>
            <person name="Radford A.D."/>
            <person name="Darby A."/>
            <person name="Hall N."/>
            <person name="Birtles R.J."/>
            <person name="Evans N.J."/>
        </authorList>
    </citation>
    <scope>NUCLEOTIDE SEQUENCE [LARGE SCALE GENOMIC DNA]</scope>
    <source>
        <strain evidence="9 11">CHPA</strain>
    </source>
</reference>
<evidence type="ECO:0000313" key="8">
    <source>
        <dbReference type="EMBL" id="MBB5219066.1"/>
    </source>
</evidence>
<dbReference type="EC" id="2.1.1.72" evidence="2"/>
<dbReference type="AlphaFoldDB" id="A0A840SGN1"/>
<dbReference type="GO" id="GO:0003677">
    <property type="term" value="F:DNA binding"/>
    <property type="evidence" value="ECO:0007669"/>
    <property type="project" value="InterPro"/>
</dbReference>
<dbReference type="Proteomes" id="UP000593591">
    <property type="component" value="Chromosome"/>
</dbReference>
<keyword evidence="3 8" id="KW-0489">Methyltransferase</keyword>
<dbReference type="PROSITE" id="PS00092">
    <property type="entry name" value="N6_MTASE"/>
    <property type="match status" value="1"/>
</dbReference>
<dbReference type="EMBL" id="JACHFR010000002">
    <property type="protein sequence ID" value="MBB5219066.1"/>
    <property type="molecule type" value="Genomic_DNA"/>
</dbReference>
<dbReference type="PIRSF" id="PIRSF015855">
    <property type="entry name" value="TypeIII_Mtase_mKpnI"/>
    <property type="match status" value="1"/>
</dbReference>
<reference evidence="8 10" key="2">
    <citation type="submission" date="2020-08" db="EMBL/GenBank/DDBJ databases">
        <title>Genomic Encyclopedia of Type Strains, Phase IV (KMG-IV): sequencing the most valuable type-strain genomes for metagenomic binning, comparative biology and taxonomic classification.</title>
        <authorList>
            <person name="Goeker M."/>
        </authorList>
    </citation>
    <scope>NUCLEOTIDE SEQUENCE [LARGE SCALE GENOMIC DNA]</scope>
    <source>
        <strain evidence="8 10">DSM 103679</strain>
    </source>
</reference>
<evidence type="ECO:0000256" key="4">
    <source>
        <dbReference type="ARBA" id="ARBA00022679"/>
    </source>
</evidence>
<dbReference type="InterPro" id="IPR002295">
    <property type="entry name" value="N4/N6-MTase_EcoPI_Mod-like"/>
</dbReference>
<keyword evidence="4 8" id="KW-0808">Transferase</keyword>
<dbReference type="KEGG" id="trc:DYE49_11450"/>
<dbReference type="InterPro" id="IPR029063">
    <property type="entry name" value="SAM-dependent_MTases_sf"/>
</dbReference>
<keyword evidence="10" id="KW-1185">Reference proteome</keyword>
<evidence type="ECO:0000256" key="5">
    <source>
        <dbReference type="ARBA" id="ARBA00022691"/>
    </source>
</evidence>
<name>A0A840SGN1_9SPIR</name>
<dbReference type="Pfam" id="PF01555">
    <property type="entry name" value="N6_N4_Mtase"/>
    <property type="match status" value="1"/>
</dbReference>
<dbReference type="InterPro" id="IPR002941">
    <property type="entry name" value="DNA_methylase_N4/N6"/>
</dbReference>
<evidence type="ECO:0000313" key="10">
    <source>
        <dbReference type="Proteomes" id="UP000578697"/>
    </source>
</evidence>
<dbReference type="PRINTS" id="PR00506">
    <property type="entry name" value="D21N6MTFRASE"/>
</dbReference>
<dbReference type="GO" id="GO:0032259">
    <property type="term" value="P:methylation"/>
    <property type="evidence" value="ECO:0007669"/>
    <property type="project" value="UniProtKB-KW"/>
</dbReference>
<dbReference type="Proteomes" id="UP000578697">
    <property type="component" value="Unassembled WGS sequence"/>
</dbReference>
<dbReference type="InterPro" id="IPR002052">
    <property type="entry name" value="DNA_methylase_N6_adenine_CS"/>
</dbReference>
<dbReference type="REBASE" id="485527">
    <property type="entry name" value="M.TreCHPAORF11450P"/>
</dbReference>
<evidence type="ECO:0000313" key="11">
    <source>
        <dbReference type="Proteomes" id="UP000593591"/>
    </source>
</evidence>
<dbReference type="GO" id="GO:0009007">
    <property type="term" value="F:site-specific DNA-methyltransferase (adenine-specific) activity"/>
    <property type="evidence" value="ECO:0007669"/>
    <property type="project" value="UniProtKB-EC"/>
</dbReference>
<dbReference type="GO" id="GO:0008170">
    <property type="term" value="F:N-methyltransferase activity"/>
    <property type="evidence" value="ECO:0007669"/>
    <property type="project" value="InterPro"/>
</dbReference>
<evidence type="ECO:0000256" key="3">
    <source>
        <dbReference type="ARBA" id="ARBA00022603"/>
    </source>
</evidence>
<comment type="catalytic activity">
    <reaction evidence="6">
        <text>a 2'-deoxyadenosine in DNA + S-adenosyl-L-methionine = an N(6)-methyl-2'-deoxyadenosine in DNA + S-adenosyl-L-homocysteine + H(+)</text>
        <dbReference type="Rhea" id="RHEA:15197"/>
        <dbReference type="Rhea" id="RHEA-COMP:12418"/>
        <dbReference type="Rhea" id="RHEA-COMP:12419"/>
        <dbReference type="ChEBI" id="CHEBI:15378"/>
        <dbReference type="ChEBI" id="CHEBI:57856"/>
        <dbReference type="ChEBI" id="CHEBI:59789"/>
        <dbReference type="ChEBI" id="CHEBI:90615"/>
        <dbReference type="ChEBI" id="CHEBI:90616"/>
        <dbReference type="EC" id="2.1.1.72"/>
    </reaction>
</comment>
<keyword evidence="5" id="KW-0949">S-adenosyl-L-methionine</keyword>
<dbReference type="Gene3D" id="3.40.50.150">
    <property type="entry name" value="Vaccinia Virus protein VP39"/>
    <property type="match status" value="1"/>
</dbReference>
<accession>A0A840SGN1</accession>
<dbReference type="SUPFAM" id="SSF53335">
    <property type="entry name" value="S-adenosyl-L-methionine-dependent methyltransferases"/>
    <property type="match status" value="1"/>
</dbReference>
<comment type="similarity">
    <text evidence="1">Belongs to the N(4)/N(6)-methyltransferase family.</text>
</comment>
<evidence type="ECO:0000256" key="2">
    <source>
        <dbReference type="ARBA" id="ARBA00011900"/>
    </source>
</evidence>
<evidence type="ECO:0000256" key="6">
    <source>
        <dbReference type="ARBA" id="ARBA00047942"/>
    </source>
</evidence>
<feature type="domain" description="DNA methylase N-4/N-6" evidence="7">
    <location>
        <begin position="121"/>
        <end position="472"/>
    </location>
</feature>
<evidence type="ECO:0000259" key="7">
    <source>
        <dbReference type="Pfam" id="PF01555"/>
    </source>
</evidence>